<evidence type="ECO:0000256" key="1">
    <source>
        <dbReference type="ARBA" id="ARBA00004613"/>
    </source>
</evidence>
<feature type="chain" id="PRO_5029496234" evidence="5">
    <location>
        <begin position="19"/>
        <end position="311"/>
    </location>
</feature>
<sequence length="311" mass="34966">MFLLSSLFLLILPIPTTTRSAFLSSKELGMQVREMMMNELNLYDKKGTAFRQAVRTDKISETIMTSTPEGLCQLNNNSKIYDCFIYAVPPGMSTISAKFTMRRTRRRRSATLTATLYEIWQGGSRGVLGRGGIDGGELDIPNIRLEVLRNAAHWFNKESSTSTTVDRWVKVEVLANGHPAQYFDYFDGAPELDFVYYDGPKASECDPSVECCLVEHYVNFTEIGWDKFIQYPAGFYANYCMGPSNMRCPHENPEVEYLLSTARAQSELPLKPFACAPRSFAPLRILYTVGPNHSMSLVLPDMIALSCSCMA</sequence>
<evidence type="ECO:0000256" key="4">
    <source>
        <dbReference type="RuleBase" id="RU000354"/>
    </source>
</evidence>
<evidence type="ECO:0000313" key="7">
    <source>
        <dbReference type="Proteomes" id="UP000025227"/>
    </source>
</evidence>
<reference evidence="8" key="1">
    <citation type="submission" date="2020-12" db="UniProtKB">
        <authorList>
            <consortium name="WormBaseParasite"/>
        </authorList>
    </citation>
    <scope>IDENTIFICATION</scope>
    <source>
        <strain evidence="8">MHco3</strain>
    </source>
</reference>
<evidence type="ECO:0000256" key="2">
    <source>
        <dbReference type="ARBA" id="ARBA00006656"/>
    </source>
</evidence>
<proteinExistence type="inferred from homology"/>
<dbReference type="GO" id="GO:0005125">
    <property type="term" value="F:cytokine activity"/>
    <property type="evidence" value="ECO:0007669"/>
    <property type="project" value="TreeGrafter"/>
</dbReference>
<accession>A0A7I4Y2M2</accession>
<feature type="domain" description="TGF-beta family profile" evidence="6">
    <location>
        <begin position="199"/>
        <end position="310"/>
    </location>
</feature>
<keyword evidence="4" id="KW-0339">Growth factor</keyword>
<dbReference type="SUPFAM" id="SSF57501">
    <property type="entry name" value="Cystine-knot cytokines"/>
    <property type="match status" value="1"/>
</dbReference>
<dbReference type="Gene3D" id="2.10.90.10">
    <property type="entry name" value="Cystine-knot cytokines"/>
    <property type="match status" value="1"/>
</dbReference>
<dbReference type="GO" id="GO:0008083">
    <property type="term" value="F:growth factor activity"/>
    <property type="evidence" value="ECO:0007669"/>
    <property type="project" value="UniProtKB-KW"/>
</dbReference>
<dbReference type="AlphaFoldDB" id="A0A7I4Y2M2"/>
<comment type="similarity">
    <text evidence="2 4">Belongs to the TGF-beta family.</text>
</comment>
<dbReference type="Proteomes" id="UP000025227">
    <property type="component" value="Unplaced"/>
</dbReference>
<comment type="subcellular location">
    <subcellularLocation>
        <location evidence="1">Secreted</location>
    </subcellularLocation>
</comment>
<dbReference type="Pfam" id="PF00019">
    <property type="entry name" value="TGF_beta"/>
    <property type="match status" value="1"/>
</dbReference>
<dbReference type="CDD" id="cd13752">
    <property type="entry name" value="TGF_beta_INHB"/>
    <property type="match status" value="1"/>
</dbReference>
<dbReference type="InterPro" id="IPR015615">
    <property type="entry name" value="TGF-beta-rel"/>
</dbReference>
<dbReference type="OrthoDB" id="6516235at2759"/>
<dbReference type="GO" id="GO:0005615">
    <property type="term" value="C:extracellular space"/>
    <property type="evidence" value="ECO:0007669"/>
    <property type="project" value="TreeGrafter"/>
</dbReference>
<evidence type="ECO:0000256" key="5">
    <source>
        <dbReference type="SAM" id="SignalP"/>
    </source>
</evidence>
<dbReference type="PROSITE" id="PS51362">
    <property type="entry name" value="TGF_BETA_2"/>
    <property type="match status" value="1"/>
</dbReference>
<dbReference type="InterPro" id="IPR029034">
    <property type="entry name" value="Cystine-knot_cytokine"/>
</dbReference>
<dbReference type="InterPro" id="IPR001839">
    <property type="entry name" value="TGF-b_C"/>
</dbReference>
<dbReference type="OMA" id="TEIGWND"/>
<dbReference type="SMART" id="SM00204">
    <property type="entry name" value="TGFB"/>
    <property type="match status" value="1"/>
</dbReference>
<name>A0A7I4Y2M2_HAECO</name>
<keyword evidence="5" id="KW-0732">Signal</keyword>
<protein>
    <submittedName>
        <fullName evidence="8">TGF_BETA_2 domain-containing protein</fullName>
    </submittedName>
</protein>
<organism evidence="7 8">
    <name type="scientific">Haemonchus contortus</name>
    <name type="common">Barber pole worm</name>
    <dbReference type="NCBI Taxonomy" id="6289"/>
    <lineage>
        <taxon>Eukaryota</taxon>
        <taxon>Metazoa</taxon>
        <taxon>Ecdysozoa</taxon>
        <taxon>Nematoda</taxon>
        <taxon>Chromadorea</taxon>
        <taxon>Rhabditida</taxon>
        <taxon>Rhabditina</taxon>
        <taxon>Rhabditomorpha</taxon>
        <taxon>Strongyloidea</taxon>
        <taxon>Trichostrongylidae</taxon>
        <taxon>Haemonchus</taxon>
    </lineage>
</organism>
<dbReference type="PANTHER" id="PTHR11848">
    <property type="entry name" value="TGF-BETA FAMILY"/>
    <property type="match status" value="1"/>
</dbReference>
<keyword evidence="7" id="KW-1185">Reference proteome</keyword>
<feature type="signal peptide" evidence="5">
    <location>
        <begin position="1"/>
        <end position="18"/>
    </location>
</feature>
<keyword evidence="3" id="KW-0964">Secreted</keyword>
<evidence type="ECO:0000256" key="3">
    <source>
        <dbReference type="ARBA" id="ARBA00022525"/>
    </source>
</evidence>
<evidence type="ECO:0000313" key="8">
    <source>
        <dbReference type="WBParaSite" id="HCON_00037170-00001"/>
    </source>
</evidence>
<dbReference type="WBParaSite" id="HCON_00037170-00001">
    <property type="protein sequence ID" value="HCON_00037170-00001"/>
    <property type="gene ID" value="HCON_00037170"/>
</dbReference>
<evidence type="ECO:0000259" key="6">
    <source>
        <dbReference type="PROSITE" id="PS51362"/>
    </source>
</evidence>